<reference evidence="1 2" key="1">
    <citation type="submission" date="2020-02" db="EMBL/GenBank/DDBJ databases">
        <title>Out from the shadows clarifying the taxonomy of the family Cryomorphaceae and related taxa by utilizing the GTDB taxonomic framework.</title>
        <authorList>
            <person name="Bowman J.P."/>
        </authorList>
    </citation>
    <scope>NUCLEOTIDE SEQUENCE [LARGE SCALE GENOMIC DNA]</scope>
    <source>
        <strain evidence="1 2">QSSC 1-22</strain>
    </source>
</reference>
<dbReference type="AlphaFoldDB" id="A0A7K3WU83"/>
<name>A0A7K3WU83_9FLAO</name>
<evidence type="ECO:0000313" key="2">
    <source>
        <dbReference type="Proteomes" id="UP000486602"/>
    </source>
</evidence>
<comment type="caution">
    <text evidence="1">The sequence shown here is derived from an EMBL/GenBank/DDBJ whole genome shotgun (WGS) entry which is preliminary data.</text>
</comment>
<protein>
    <recommendedName>
        <fullName evidence="3">Apea-like HEPN domain-containing protein</fullName>
    </recommendedName>
</protein>
<gene>
    <name evidence="1" type="ORF">G3O08_17170</name>
</gene>
<keyword evidence="2" id="KW-1185">Reference proteome</keyword>
<dbReference type="RefSeq" id="WP_163286688.1">
    <property type="nucleotide sequence ID" value="NZ_JAAGVY010000045.1"/>
</dbReference>
<proteinExistence type="predicted"/>
<evidence type="ECO:0000313" key="1">
    <source>
        <dbReference type="EMBL" id="NEN25230.1"/>
    </source>
</evidence>
<dbReference type="Proteomes" id="UP000486602">
    <property type="component" value="Unassembled WGS sequence"/>
</dbReference>
<organism evidence="1 2">
    <name type="scientific">Cryomorpha ignava</name>
    <dbReference type="NCBI Taxonomy" id="101383"/>
    <lineage>
        <taxon>Bacteria</taxon>
        <taxon>Pseudomonadati</taxon>
        <taxon>Bacteroidota</taxon>
        <taxon>Flavobacteriia</taxon>
        <taxon>Flavobacteriales</taxon>
        <taxon>Cryomorphaceae</taxon>
        <taxon>Cryomorpha</taxon>
    </lineage>
</organism>
<accession>A0A7K3WU83</accession>
<dbReference type="EMBL" id="JAAGVY010000045">
    <property type="protein sequence ID" value="NEN25230.1"/>
    <property type="molecule type" value="Genomic_DNA"/>
</dbReference>
<sequence>MNKKEAIDAVNELWNISTKNVKNDYDIKQAYRCFGIGESNVSFEGFKTVAIYQDKLELLYSFNKEVERTISLKKFQASLIPLLRKLRDERKLCDDSIFKNFFEAFLKIEKEESEIFFQLYGVKMERDILELGDYTIYSYSNVKHLLYKKNPDLLEGLFFGDRESDFYLGVKVISRDNIKSVEMADELAEIFENVMNYMVGDLSHIESVGVFNFRGWKNTSRIICNNSSAGMRGISKKAFSHIKIEDPFFTDLDNGNDRIWTLISKSNKSEIEKRLLRSIEWIGKGVNEKDISKALVQFVFAIESMLKYDENSLITPSIVSQFADWLAFILEDDVEERKGVAKYFKHIYGKRSAIVHGGTKTVVMGDVNLALEISKSMIVAFLVTKPFKGVKTIQELSELITNLKFK</sequence>
<evidence type="ECO:0008006" key="3">
    <source>
        <dbReference type="Google" id="ProtNLM"/>
    </source>
</evidence>